<sequence>MKLIVGIILIGVILLMSTESCMGDDPTVGFEIEQCGINIGEGEDVVINLPINISVTYYNWDANLDKSWAIGIDETEWLLPWDITLENGIDSSNSEWTITTSYTPTEIGEQYVAASCLQNGTNSSDFYYAYHVINIGIVPEPTTVALTMIGILAIIGFVWSRKKE</sequence>
<organism evidence="1 2">
    <name type="scientific">Candidatus Methanomarinus sp</name>
    <dbReference type="NCBI Taxonomy" id="3386244"/>
    <lineage>
        <taxon>Archaea</taxon>
        <taxon>Methanobacteriati</taxon>
        <taxon>Methanobacteriota</taxon>
        <taxon>Stenosarchaea group</taxon>
        <taxon>Methanomicrobia</taxon>
        <taxon>Methanosarcinales</taxon>
        <taxon>ANME-2 cluster</taxon>
        <taxon>Candidatus Methanocomedenaceae</taxon>
        <taxon>Candidatus Methanomarinus</taxon>
    </lineage>
</organism>
<gene>
    <name evidence="1" type="ORF">C5S46_06275</name>
</gene>
<name>A0AC61S9X5_9EURY</name>
<reference evidence="1" key="1">
    <citation type="submission" date="2018-09" db="EMBL/GenBank/DDBJ databases">
        <title>A genomic encyclopedia of anaerobic methanotrophic archaea.</title>
        <authorList>
            <person name="Skennerton C.T."/>
            <person name="Chadwick G.L."/>
            <person name="Laso-Perez R."/>
            <person name="Leu A.O."/>
            <person name="Speth D.R."/>
            <person name="Yu H."/>
            <person name="Morgan-Lang C."/>
            <person name="Hatzenpichler R."/>
            <person name="Goudeau D."/>
            <person name="Malmstrom R."/>
            <person name="Woyke T."/>
            <person name="Hallam S."/>
            <person name="Tyson G.W."/>
            <person name="Wegener G."/>
            <person name="Boetius A."/>
            <person name="Orphan V.J."/>
        </authorList>
    </citation>
    <scope>NUCLEOTIDE SEQUENCE</scope>
    <source>
        <strain evidence="1">CONS3730D10UFb2</strain>
    </source>
</reference>
<dbReference type="EMBL" id="QYBA01000212">
    <property type="protein sequence ID" value="TKY91355.1"/>
    <property type="molecule type" value="Genomic_DNA"/>
</dbReference>
<accession>A0AC61S9X5</accession>
<dbReference type="Proteomes" id="UP000315423">
    <property type="component" value="Unassembled WGS sequence"/>
</dbReference>
<evidence type="ECO:0000313" key="1">
    <source>
        <dbReference type="EMBL" id="TKY91355.1"/>
    </source>
</evidence>
<comment type="caution">
    <text evidence="1">The sequence shown here is derived from an EMBL/GenBank/DDBJ whole genome shotgun (WGS) entry which is preliminary data.</text>
</comment>
<protein>
    <submittedName>
        <fullName evidence="1">PEP-CTERM sorting domain-containing protein</fullName>
    </submittedName>
</protein>
<evidence type="ECO:0000313" key="2">
    <source>
        <dbReference type="Proteomes" id="UP000315423"/>
    </source>
</evidence>
<proteinExistence type="predicted"/>